<dbReference type="InterPro" id="IPR033749">
    <property type="entry name" value="Polyprenyl_synt_CS"/>
</dbReference>
<dbReference type="Proteomes" id="UP000326500">
    <property type="component" value="Unassembled WGS sequence"/>
</dbReference>
<evidence type="ECO:0000256" key="6">
    <source>
        <dbReference type="RuleBase" id="RU004466"/>
    </source>
</evidence>
<dbReference type="PROSITE" id="PS00723">
    <property type="entry name" value="POLYPRENYL_SYNTHASE_1"/>
    <property type="match status" value="1"/>
</dbReference>
<keyword evidence="4" id="KW-0479">Metal-binding</keyword>
<evidence type="ECO:0000256" key="1">
    <source>
        <dbReference type="ARBA" id="ARBA00001946"/>
    </source>
</evidence>
<dbReference type="PANTHER" id="PTHR12001">
    <property type="entry name" value="GERANYLGERANYL PYROPHOSPHATE SYNTHASE"/>
    <property type="match status" value="1"/>
</dbReference>
<keyword evidence="8" id="KW-1185">Reference proteome</keyword>
<dbReference type="GO" id="GO:0046872">
    <property type="term" value="F:metal ion binding"/>
    <property type="evidence" value="ECO:0007669"/>
    <property type="project" value="UniProtKB-KW"/>
</dbReference>
<dbReference type="PANTHER" id="PTHR12001:SF85">
    <property type="entry name" value="SHORT CHAIN ISOPRENYL DIPHOSPHATE SYNTHASE"/>
    <property type="match status" value="1"/>
</dbReference>
<proteinExistence type="inferred from homology"/>
<dbReference type="RefSeq" id="WP_066956005.1">
    <property type="nucleotide sequence ID" value="NZ_BCNX01000006.1"/>
</dbReference>
<evidence type="ECO:0000313" key="7">
    <source>
        <dbReference type="EMBL" id="SDJ82348.1"/>
    </source>
</evidence>
<accession>A0A1G8WVG1</accession>
<dbReference type="InterPro" id="IPR008949">
    <property type="entry name" value="Isoprenoid_synthase_dom_sf"/>
</dbReference>
<keyword evidence="3 6" id="KW-0808">Transferase</keyword>
<keyword evidence="5" id="KW-0460">Magnesium</keyword>
<dbReference type="OrthoDB" id="106922at2157"/>
<protein>
    <submittedName>
        <fullName evidence="7">Polyprenyl synthetase</fullName>
    </submittedName>
</protein>
<dbReference type="GO" id="GO:0004659">
    <property type="term" value="F:prenyltransferase activity"/>
    <property type="evidence" value="ECO:0007669"/>
    <property type="project" value="InterPro"/>
</dbReference>
<dbReference type="AlphaFoldDB" id="A0A1G8WVG1"/>
<comment type="similarity">
    <text evidence="2 6">Belongs to the FPP/GGPP synthase family.</text>
</comment>
<dbReference type="InterPro" id="IPR000092">
    <property type="entry name" value="Polyprenyl_synt"/>
</dbReference>
<evidence type="ECO:0000313" key="8">
    <source>
        <dbReference type="Proteomes" id="UP000326500"/>
    </source>
</evidence>
<gene>
    <name evidence="7" type="ORF">SAMN04488571_101128</name>
</gene>
<name>A0A1G8WVG1_9EURY</name>
<dbReference type="STRING" id="2200.GCA_001571405_00873"/>
<evidence type="ECO:0000256" key="5">
    <source>
        <dbReference type="ARBA" id="ARBA00022842"/>
    </source>
</evidence>
<reference evidence="7 8" key="1">
    <citation type="submission" date="2016-10" db="EMBL/GenBank/DDBJ databases">
        <authorList>
            <person name="Varghese N."/>
            <person name="Submissions S."/>
        </authorList>
    </citation>
    <scope>NUCLEOTIDE SEQUENCE [LARGE SCALE GENOMIC DNA]</scope>
    <source>
        <strain evidence="7 8">DSM 2373</strain>
    </source>
</reference>
<evidence type="ECO:0000256" key="4">
    <source>
        <dbReference type="ARBA" id="ARBA00022723"/>
    </source>
</evidence>
<comment type="cofactor">
    <cofactor evidence="1">
        <name>Mg(2+)</name>
        <dbReference type="ChEBI" id="CHEBI:18420"/>
    </cofactor>
</comment>
<organism evidence="7 8">
    <name type="scientific">Methanoculleus thermophilus</name>
    <dbReference type="NCBI Taxonomy" id="2200"/>
    <lineage>
        <taxon>Archaea</taxon>
        <taxon>Methanobacteriati</taxon>
        <taxon>Methanobacteriota</taxon>
        <taxon>Stenosarchaea group</taxon>
        <taxon>Methanomicrobia</taxon>
        <taxon>Methanomicrobiales</taxon>
        <taxon>Methanomicrobiaceae</taxon>
        <taxon>Methanoculleus</taxon>
    </lineage>
</organism>
<dbReference type="GO" id="GO:0008299">
    <property type="term" value="P:isoprenoid biosynthetic process"/>
    <property type="evidence" value="ECO:0007669"/>
    <property type="project" value="InterPro"/>
</dbReference>
<dbReference type="CDD" id="cd00867">
    <property type="entry name" value="Trans_IPPS"/>
    <property type="match status" value="1"/>
</dbReference>
<dbReference type="Pfam" id="PF00348">
    <property type="entry name" value="polyprenyl_synt"/>
    <property type="match status" value="1"/>
</dbReference>
<dbReference type="Gene3D" id="1.10.600.10">
    <property type="entry name" value="Farnesyl Diphosphate Synthase"/>
    <property type="match status" value="1"/>
</dbReference>
<dbReference type="SUPFAM" id="SSF48576">
    <property type="entry name" value="Terpenoid synthases"/>
    <property type="match status" value="1"/>
</dbReference>
<sequence length="313" mass="33558">MMPFRQFLEFVKPAVNQRIEEVARGEGDIDPAVLPLLTRGKRMRAGLLLRIYACLVPGWRTSLRQVLDLACAVEFAHAASLILDDMLDGDATRRGLPSLHLTRGEGRAVLETIGILALPYALAAPYGAGYVAMLASAQRRMARGVAWEMLGGPDLPASERYDAIVTRKTGCLFSLAAAWGGMAAGADGEVVRALARYGLSTGKVMQIADDITDLDALANGVRQSRPGSESLLLQSVMERSHPPGANGTREALERVLEREIRDAAAGITGDGWGRVPLEAKVAFRATIYDIVGLTLGKEGPIGGDTPRALFPQR</sequence>
<evidence type="ECO:0000256" key="3">
    <source>
        <dbReference type="ARBA" id="ARBA00022679"/>
    </source>
</evidence>
<dbReference type="EMBL" id="FNFT01000001">
    <property type="protein sequence ID" value="SDJ82348.1"/>
    <property type="molecule type" value="Genomic_DNA"/>
</dbReference>
<evidence type="ECO:0000256" key="2">
    <source>
        <dbReference type="ARBA" id="ARBA00006706"/>
    </source>
</evidence>